<proteinExistence type="predicted"/>
<dbReference type="AlphaFoldDB" id="A0A645DK74"/>
<evidence type="ECO:0000313" key="1">
    <source>
        <dbReference type="EMBL" id="MPM88972.1"/>
    </source>
</evidence>
<reference evidence="1" key="1">
    <citation type="submission" date="2019-08" db="EMBL/GenBank/DDBJ databases">
        <authorList>
            <person name="Kucharzyk K."/>
            <person name="Murdoch R.W."/>
            <person name="Higgins S."/>
            <person name="Loffler F."/>
        </authorList>
    </citation>
    <scope>NUCLEOTIDE SEQUENCE</scope>
</reference>
<dbReference type="EMBL" id="VSSQ01036482">
    <property type="protein sequence ID" value="MPM88972.1"/>
    <property type="molecule type" value="Genomic_DNA"/>
</dbReference>
<comment type="caution">
    <text evidence="1">The sequence shown here is derived from an EMBL/GenBank/DDBJ whole genome shotgun (WGS) entry which is preliminary data.</text>
</comment>
<name>A0A645DK74_9ZZZZ</name>
<gene>
    <name evidence="1" type="ORF">SDC9_136080</name>
</gene>
<sequence length="108" mass="11583">MGKTGPREYGELLPPDQGVHSVYRGYSSLYEIVGAVPCPGVDGRSGYVEPLLGVYRRTAVYGVSGTGEDPSQHILGNGHLHRLAEETNGCAPVYAGGPFEHLNDYHLV</sequence>
<protein>
    <submittedName>
        <fullName evidence="1">Uncharacterized protein</fullName>
    </submittedName>
</protein>
<accession>A0A645DK74</accession>
<organism evidence="1">
    <name type="scientific">bioreactor metagenome</name>
    <dbReference type="NCBI Taxonomy" id="1076179"/>
    <lineage>
        <taxon>unclassified sequences</taxon>
        <taxon>metagenomes</taxon>
        <taxon>ecological metagenomes</taxon>
    </lineage>
</organism>